<feature type="non-terminal residue" evidence="1">
    <location>
        <position position="1"/>
    </location>
</feature>
<protein>
    <submittedName>
        <fullName evidence="1">Uncharacterized protein</fullName>
    </submittedName>
</protein>
<name>A0A1B6FHP8_9HEMI</name>
<proteinExistence type="predicted"/>
<evidence type="ECO:0000313" key="1">
    <source>
        <dbReference type="EMBL" id="JAS49732.1"/>
    </source>
</evidence>
<dbReference type="AlphaFoldDB" id="A0A1B6FHP8"/>
<accession>A0A1B6FHP8</accession>
<feature type="non-terminal residue" evidence="1">
    <location>
        <position position="129"/>
    </location>
</feature>
<reference evidence="1" key="1">
    <citation type="submission" date="2015-11" db="EMBL/GenBank/DDBJ databases">
        <title>De novo transcriptome assembly of four potential Pierce s Disease insect vectors from Arizona vineyards.</title>
        <authorList>
            <person name="Tassone E.E."/>
        </authorList>
    </citation>
    <scope>NUCLEOTIDE SEQUENCE</scope>
</reference>
<gene>
    <name evidence="1" type="ORF">g.50557</name>
</gene>
<organism evidence="1">
    <name type="scientific">Cuerna arida</name>
    <dbReference type="NCBI Taxonomy" id="1464854"/>
    <lineage>
        <taxon>Eukaryota</taxon>
        <taxon>Metazoa</taxon>
        <taxon>Ecdysozoa</taxon>
        <taxon>Arthropoda</taxon>
        <taxon>Hexapoda</taxon>
        <taxon>Insecta</taxon>
        <taxon>Pterygota</taxon>
        <taxon>Neoptera</taxon>
        <taxon>Paraneoptera</taxon>
        <taxon>Hemiptera</taxon>
        <taxon>Auchenorrhyncha</taxon>
        <taxon>Membracoidea</taxon>
        <taxon>Cicadellidae</taxon>
        <taxon>Cicadellinae</taxon>
        <taxon>Proconiini</taxon>
        <taxon>Cuerna</taxon>
    </lineage>
</organism>
<dbReference type="EMBL" id="GECZ01020037">
    <property type="protein sequence ID" value="JAS49732.1"/>
    <property type="molecule type" value="Transcribed_RNA"/>
</dbReference>
<sequence>NYYLESNDKPFFRKFSLLLNQVDDMIPTLISLTNIATNNENSKENVNNLNNNIKYDVQKAGHSLEDRLIFTSSDSWNDSLNLNEEPLLSGTDLLDDIYLDGNCNDLCEKWSSALLEFDKIENKVDFFRK</sequence>